<comment type="caution">
    <text evidence="2">The sequence shown here is derived from an EMBL/GenBank/DDBJ whole genome shotgun (WGS) entry which is preliminary data.</text>
</comment>
<evidence type="ECO:0000313" key="2">
    <source>
        <dbReference type="EMBL" id="PZG49876.1"/>
    </source>
</evidence>
<feature type="transmembrane region" description="Helical" evidence="1">
    <location>
        <begin position="58"/>
        <end position="77"/>
    </location>
</feature>
<evidence type="ECO:0000256" key="1">
    <source>
        <dbReference type="SAM" id="Phobius"/>
    </source>
</evidence>
<dbReference type="AlphaFoldDB" id="A0A2W2GK19"/>
<feature type="transmembrane region" description="Helical" evidence="1">
    <location>
        <begin position="6"/>
        <end position="23"/>
    </location>
</feature>
<keyword evidence="1" id="KW-0812">Transmembrane</keyword>
<keyword evidence="1" id="KW-1133">Transmembrane helix</keyword>
<gene>
    <name evidence="2" type="ORF">C1I98_11210</name>
</gene>
<dbReference type="Proteomes" id="UP000248544">
    <property type="component" value="Unassembled WGS sequence"/>
</dbReference>
<sequence length="94" mass="10471">MIPWWVWGALYVAGAAVFVAWLLRELPRNHTLRGRIEKLCEIWDGGFGWLVPVRVSGYGLFAGLILLWLPVVVLMAVHDVPGHGKNIDPPSGDQ</sequence>
<proteinExistence type="predicted"/>
<accession>A0A2W2GK19</accession>
<reference evidence="2 3" key="1">
    <citation type="submission" date="2018-01" db="EMBL/GenBank/DDBJ databases">
        <title>Draft genome sequence of Sphaerisporangium sp. 7K107.</title>
        <authorList>
            <person name="Sahin N."/>
            <person name="Saygin H."/>
            <person name="Ay H."/>
        </authorList>
    </citation>
    <scope>NUCLEOTIDE SEQUENCE [LARGE SCALE GENOMIC DNA]</scope>
    <source>
        <strain evidence="2 3">7K107</strain>
    </source>
</reference>
<evidence type="ECO:0000313" key="3">
    <source>
        <dbReference type="Proteomes" id="UP000248544"/>
    </source>
</evidence>
<dbReference type="EMBL" id="POUA01000064">
    <property type="protein sequence ID" value="PZG49876.1"/>
    <property type="molecule type" value="Genomic_DNA"/>
</dbReference>
<dbReference type="RefSeq" id="WP_111167108.1">
    <property type="nucleotide sequence ID" value="NZ_POUA01000064.1"/>
</dbReference>
<protein>
    <submittedName>
        <fullName evidence="2">Uncharacterized protein</fullName>
    </submittedName>
</protein>
<organism evidence="2 3">
    <name type="scientific">Spongiactinospora gelatinilytica</name>
    <dbReference type="NCBI Taxonomy" id="2666298"/>
    <lineage>
        <taxon>Bacteria</taxon>
        <taxon>Bacillati</taxon>
        <taxon>Actinomycetota</taxon>
        <taxon>Actinomycetes</taxon>
        <taxon>Streptosporangiales</taxon>
        <taxon>Streptosporangiaceae</taxon>
        <taxon>Spongiactinospora</taxon>
    </lineage>
</organism>
<name>A0A2W2GK19_9ACTN</name>
<keyword evidence="3" id="KW-1185">Reference proteome</keyword>
<keyword evidence="1" id="KW-0472">Membrane</keyword>